<sequence length="365" mass="41132">MAGIKKYCMWQDLDKYKDIDEDEILAKLTPEELEQLSAEFDPDNVLLPPRDRQKDQTTKDPTGPYDRKHLMDFLEKKAKQEEDVEERVPYESGKKRGKVWQAKEDAKPIINDDGEEEIILSEEWEDALTTATEDELVELAAVLGLHSMLNQVQYQASIVDKKVSDIDEESGKFHGVAKYAVPKLLPQEPPNDTDVEKGVKQVKDNDPELKDLNLNNIKNIAIPTLTDLAEGLKQNTNLVKLSLSNTRLTDAVALKIAEALSENKSLKILNLESNFISGKSIIAIMESVATNTSLLELRIANQRGVLGNKVEMEIAKALEENKTLLKFGLAFERAGPRTRAHDALLRNLEFARKQRSKVEDDEGEK</sequence>
<keyword evidence="3" id="KW-0206">Cytoskeleton</keyword>
<dbReference type="SUPFAM" id="SSF52047">
    <property type="entry name" value="RNI-like"/>
    <property type="match status" value="1"/>
</dbReference>
<dbReference type="PANTHER" id="PTHR10901">
    <property type="entry name" value="TROPOMODULIN"/>
    <property type="match status" value="1"/>
</dbReference>
<feature type="compositionally biased region" description="Basic and acidic residues" evidence="4">
    <location>
        <begin position="49"/>
        <end position="58"/>
    </location>
</feature>
<accession>A0ABM0GJI5</accession>
<keyword evidence="2" id="KW-0963">Cytoplasm</keyword>
<evidence type="ECO:0000256" key="1">
    <source>
        <dbReference type="ARBA" id="ARBA00004245"/>
    </source>
</evidence>
<dbReference type="RefSeq" id="XP_002731235.1">
    <property type="nucleotide sequence ID" value="XM_002731189.2"/>
</dbReference>
<dbReference type="InterPro" id="IPR004934">
    <property type="entry name" value="TMOD"/>
</dbReference>
<dbReference type="InterPro" id="IPR032675">
    <property type="entry name" value="LRR_dom_sf"/>
</dbReference>
<organism evidence="5 6">
    <name type="scientific">Saccoglossus kowalevskii</name>
    <name type="common">Acorn worm</name>
    <dbReference type="NCBI Taxonomy" id="10224"/>
    <lineage>
        <taxon>Eukaryota</taxon>
        <taxon>Metazoa</taxon>
        <taxon>Hemichordata</taxon>
        <taxon>Enteropneusta</taxon>
        <taxon>Harrimaniidae</taxon>
        <taxon>Saccoglossus</taxon>
    </lineage>
</organism>
<dbReference type="PANTHER" id="PTHR10901:SF6">
    <property type="entry name" value="TROPOMODULIN, ISOFORM N"/>
    <property type="match status" value="1"/>
</dbReference>
<gene>
    <name evidence="6" type="primary">LOC100372150</name>
</gene>
<keyword evidence="5" id="KW-1185">Reference proteome</keyword>
<dbReference type="SMART" id="SM00368">
    <property type="entry name" value="LRR_RI"/>
    <property type="match status" value="2"/>
</dbReference>
<evidence type="ECO:0000256" key="3">
    <source>
        <dbReference type="ARBA" id="ARBA00023212"/>
    </source>
</evidence>
<feature type="region of interest" description="Disordered" evidence="4">
    <location>
        <begin position="35"/>
        <end position="68"/>
    </location>
</feature>
<comment type="subcellular location">
    <subcellularLocation>
        <location evidence="1">Cytoplasm</location>
        <location evidence="1">Cytoskeleton</location>
    </subcellularLocation>
</comment>
<reference evidence="6" key="1">
    <citation type="submission" date="2025-08" db="UniProtKB">
        <authorList>
            <consortium name="RefSeq"/>
        </authorList>
    </citation>
    <scope>IDENTIFICATION</scope>
    <source>
        <tissue evidence="6">Testes</tissue>
    </source>
</reference>
<dbReference type="Pfam" id="PF03250">
    <property type="entry name" value="Tropomodulin"/>
    <property type="match status" value="1"/>
</dbReference>
<protein>
    <submittedName>
        <fullName evidence="6">Tropomodulin-1-like</fullName>
    </submittedName>
</protein>
<evidence type="ECO:0000256" key="2">
    <source>
        <dbReference type="ARBA" id="ARBA00022490"/>
    </source>
</evidence>
<dbReference type="Proteomes" id="UP000694865">
    <property type="component" value="Unplaced"/>
</dbReference>
<name>A0ABM0GJI5_SACKO</name>
<evidence type="ECO:0000313" key="6">
    <source>
        <dbReference type="RefSeq" id="XP_002731235.1"/>
    </source>
</evidence>
<proteinExistence type="predicted"/>
<dbReference type="GeneID" id="100372150"/>
<dbReference type="Gene3D" id="3.80.10.10">
    <property type="entry name" value="Ribonuclease Inhibitor"/>
    <property type="match status" value="1"/>
</dbReference>
<evidence type="ECO:0000256" key="4">
    <source>
        <dbReference type="SAM" id="MobiDB-lite"/>
    </source>
</evidence>
<evidence type="ECO:0000313" key="5">
    <source>
        <dbReference type="Proteomes" id="UP000694865"/>
    </source>
</evidence>